<dbReference type="InterPro" id="IPR005103">
    <property type="entry name" value="AA9_LPMO"/>
</dbReference>
<organism evidence="5 6">
    <name type="scientific">Leucocoprinus birnbaumii</name>
    <dbReference type="NCBI Taxonomy" id="56174"/>
    <lineage>
        <taxon>Eukaryota</taxon>
        <taxon>Fungi</taxon>
        <taxon>Dikarya</taxon>
        <taxon>Basidiomycota</taxon>
        <taxon>Agaricomycotina</taxon>
        <taxon>Agaricomycetes</taxon>
        <taxon>Agaricomycetidae</taxon>
        <taxon>Agaricales</taxon>
        <taxon>Agaricineae</taxon>
        <taxon>Agaricaceae</taxon>
        <taxon>Leucocoprinus</taxon>
    </lineage>
</organism>
<dbReference type="Gene3D" id="2.70.50.70">
    <property type="match status" value="1"/>
</dbReference>
<dbReference type="PANTHER" id="PTHR33353:SF11">
    <property type="entry name" value="GLYCOSYLHYDROLASE FAMILY 61-7 PROTEIN"/>
    <property type="match status" value="1"/>
</dbReference>
<dbReference type="EMBL" id="JANIEX010000843">
    <property type="protein sequence ID" value="KAJ3562677.1"/>
    <property type="molecule type" value="Genomic_DNA"/>
</dbReference>
<evidence type="ECO:0000259" key="4">
    <source>
        <dbReference type="Pfam" id="PF03443"/>
    </source>
</evidence>
<comment type="subcellular location">
    <subcellularLocation>
        <location evidence="2">Secreted</location>
    </subcellularLocation>
</comment>
<dbReference type="GO" id="GO:0008810">
    <property type="term" value="F:cellulase activity"/>
    <property type="evidence" value="ECO:0007669"/>
    <property type="project" value="UniProtKB-UniRule"/>
</dbReference>
<keyword evidence="1 2" id="KW-1015">Disulfide bond</keyword>
<evidence type="ECO:0000256" key="1">
    <source>
        <dbReference type="ARBA" id="ARBA00023157"/>
    </source>
</evidence>
<proteinExistence type="predicted"/>
<keyword evidence="2" id="KW-0964">Secreted</keyword>
<evidence type="ECO:0000313" key="5">
    <source>
        <dbReference type="EMBL" id="KAJ3562677.1"/>
    </source>
</evidence>
<evidence type="ECO:0000256" key="2">
    <source>
        <dbReference type="RuleBase" id="RU368122"/>
    </source>
</evidence>
<feature type="chain" id="PRO_5042198990" description="AA9 family lytic polysaccharide monooxygenase" evidence="3">
    <location>
        <begin position="19"/>
        <end position="338"/>
    </location>
</feature>
<name>A0AAD5VKG7_9AGAR</name>
<evidence type="ECO:0000313" key="6">
    <source>
        <dbReference type="Proteomes" id="UP001213000"/>
    </source>
</evidence>
<sequence length="338" mass="36022">MKIISLLSLVAIAQTASAHYIWNTLIAGSTTSSAAVRQPVSNSPVESVTSNNVRCNANPSPASAVVDVAPGATVGFKLDNTLYHTGPATIYLGKAPGSVSSWDGSGSNWFKIAEWGATYNPFKFTDDGQSQLTTTIPANTPPGEYLIRIEQIALHVAGAPQWYISCAQIRVTGNGSGNPPKVSIPGHVSASDPGLTVNIYYPVPTSYTASIWSGADVENHRAEDEEHQMPFFPAFHRPSPSAASFTVPGFYHKLTMIPIIASIVLRSMPLPQTMFVDYHPLLLSVLALVWSAQSAVIDSRAPQYPNCNTSICSPNPLPCPFPGASEEISTGCWTCCTP</sequence>
<comment type="caution">
    <text evidence="5">The sequence shown here is derived from an EMBL/GenBank/DDBJ whole genome shotgun (WGS) entry which is preliminary data.</text>
</comment>
<dbReference type="Pfam" id="PF03443">
    <property type="entry name" value="AA9"/>
    <property type="match status" value="1"/>
</dbReference>
<keyword evidence="6" id="KW-1185">Reference proteome</keyword>
<dbReference type="GO" id="GO:0030248">
    <property type="term" value="F:cellulose binding"/>
    <property type="evidence" value="ECO:0007669"/>
    <property type="project" value="UniProtKB-UniRule"/>
</dbReference>
<keyword evidence="2" id="KW-0136">Cellulose degradation</keyword>
<feature type="domain" description="Auxiliary Activity family 9 catalytic" evidence="4">
    <location>
        <begin position="19"/>
        <end position="207"/>
    </location>
</feature>
<dbReference type="InterPro" id="IPR049892">
    <property type="entry name" value="AA9"/>
</dbReference>
<keyword evidence="2" id="KW-0119">Carbohydrate metabolism</keyword>
<accession>A0AAD5VKG7</accession>
<evidence type="ECO:0000256" key="3">
    <source>
        <dbReference type="SAM" id="SignalP"/>
    </source>
</evidence>
<dbReference type="GO" id="GO:0030245">
    <property type="term" value="P:cellulose catabolic process"/>
    <property type="evidence" value="ECO:0007669"/>
    <property type="project" value="UniProtKB-UniRule"/>
</dbReference>
<dbReference type="EC" id="1.14.99.56" evidence="2"/>
<comment type="function">
    <text evidence="2">Lytic polysaccharide monooxygenase (LMPO) that depolymerizes crystalline and amorphous polysaccharides via the oxidation of scissile alpha- or beta-(1-4)-glycosidic bonds, yielding C1 and/or C4 oxidation products. Catalysis by LPMOs requires the reduction of the active-site copper from Cu(II) to Cu(I) by a reducing agent and H(2)O(2) or O(2) as a cosubstrate.</text>
</comment>
<keyword evidence="2" id="KW-0624">Polysaccharide degradation</keyword>
<feature type="signal peptide" evidence="3">
    <location>
        <begin position="1"/>
        <end position="18"/>
    </location>
</feature>
<comment type="catalytic activity">
    <reaction evidence="2">
        <text>[(1-&gt;4)-beta-D-glucosyl]n+m + reduced acceptor + O2 = 4-dehydro-beta-D-glucosyl-[(1-&gt;4)-beta-D-glucosyl]n-1 + [(1-&gt;4)-beta-D-glucosyl]m + acceptor + H2O.</text>
        <dbReference type="EC" id="1.14.99.56"/>
    </reaction>
</comment>
<dbReference type="PANTHER" id="PTHR33353">
    <property type="entry name" value="PUTATIVE (AFU_ORTHOLOGUE AFUA_1G12560)-RELATED"/>
    <property type="match status" value="1"/>
</dbReference>
<dbReference type="Proteomes" id="UP001213000">
    <property type="component" value="Unassembled WGS sequence"/>
</dbReference>
<protein>
    <recommendedName>
        <fullName evidence="2">AA9 family lytic polysaccharide monooxygenase</fullName>
        <ecNumber evidence="2">1.14.99.56</ecNumber>
    </recommendedName>
    <alternativeName>
        <fullName evidence="2">Endo-beta-1,4-glucanase</fullName>
    </alternativeName>
    <alternativeName>
        <fullName evidence="2">Glycosyl hydrolase 61 family protein</fullName>
    </alternativeName>
</protein>
<reference evidence="5" key="1">
    <citation type="submission" date="2022-07" db="EMBL/GenBank/DDBJ databases">
        <title>Genome Sequence of Leucocoprinus birnbaumii.</title>
        <authorList>
            <person name="Buettner E."/>
        </authorList>
    </citation>
    <scope>NUCLEOTIDE SEQUENCE</scope>
    <source>
        <strain evidence="5">VT141</strain>
    </source>
</reference>
<dbReference type="AlphaFoldDB" id="A0AAD5VKG7"/>
<dbReference type="CDD" id="cd21175">
    <property type="entry name" value="LPMO_AA9"/>
    <property type="match status" value="1"/>
</dbReference>
<comment type="domain">
    <text evidence="2">Has a modular structure: an endo-beta-1,4-glucanase catalytic module at the N-terminus, a linker rich in serines and threonines, and a C-terminal carbohydrate-binding module (CBM).</text>
</comment>
<gene>
    <name evidence="5" type="ORF">NP233_g9429</name>
</gene>
<keyword evidence="3" id="KW-0732">Signal</keyword>
<dbReference type="GO" id="GO:0005576">
    <property type="term" value="C:extracellular region"/>
    <property type="evidence" value="ECO:0007669"/>
    <property type="project" value="UniProtKB-SubCell"/>
</dbReference>